<reference evidence="3 4" key="3">
    <citation type="submission" date="2020-02" db="EMBL/GenBank/DDBJ databases">
        <title>Newly sequenced genome of strain CSTR1 showed variability in Candidatus Kuenenia stuttgartiensis genomes.</title>
        <authorList>
            <person name="Ding C."/>
            <person name="Adrian L."/>
        </authorList>
    </citation>
    <scope>NUCLEOTIDE SEQUENCE [LARGE SCALE GENOMIC DNA]</scope>
    <source>
        <strain evidence="3 4">CSTR1</strain>
    </source>
</reference>
<evidence type="ECO:0000313" key="2">
    <source>
        <dbReference type="EMBL" id="CAJ72630.1"/>
    </source>
</evidence>
<reference evidence="2" key="2">
    <citation type="submission" date="2006-01" db="EMBL/GenBank/DDBJ databases">
        <authorList>
            <person name="Genoscope"/>
        </authorList>
    </citation>
    <scope>NUCLEOTIDE SEQUENCE</scope>
</reference>
<reference evidence="2" key="1">
    <citation type="journal article" date="2006" name="Nature">
        <title>Deciphering the evolution and metabolism of an anammox bacterium from a community genome.</title>
        <authorList>
            <person name="Strous M."/>
            <person name="Pelletier E."/>
            <person name="Mangenot S."/>
            <person name="Rattei T."/>
            <person name="Lehner A."/>
            <person name="Taylor M.W."/>
            <person name="Horn M."/>
            <person name="Daims H."/>
            <person name="Bartol-Mavel D."/>
            <person name="Wincker P."/>
            <person name="Barbe V."/>
            <person name="Fonknechten N."/>
            <person name="Vallenet D."/>
            <person name="Segurens B."/>
            <person name="Schenowitz-Truong C."/>
            <person name="Medigue C."/>
            <person name="Collingro A."/>
            <person name="Snel B."/>
            <person name="Dutilh B.E."/>
            <person name="OpDenCamp H.J.M."/>
            <person name="vanDerDrift C."/>
            <person name="Cirpus I."/>
            <person name="vanDePas-Schoonen K.T."/>
            <person name="Harhangi H.R."/>
            <person name="vanNiftrik L."/>
            <person name="Schmid M."/>
            <person name="Keltjens J."/>
            <person name="vanDeVossenberg J."/>
            <person name="Kartal B."/>
            <person name="Meier H."/>
            <person name="Frishman D."/>
            <person name="Huynen M.A."/>
            <person name="Mewes H."/>
            <person name="Weissenbach J."/>
            <person name="Jetten M.S.M."/>
            <person name="Wagner M."/>
            <person name="LePaslier D."/>
        </authorList>
    </citation>
    <scope>NUCLEOTIDE SEQUENCE</scope>
</reference>
<keyword evidence="1" id="KW-1133">Transmembrane helix</keyword>
<proteinExistence type="predicted"/>
<gene>
    <name evidence="3" type="ORF">KsCSTR_06130</name>
    <name evidence="2" type="ORF">kustd1885</name>
</gene>
<evidence type="ECO:0000313" key="4">
    <source>
        <dbReference type="Proteomes" id="UP000501926"/>
    </source>
</evidence>
<dbReference type="EMBL" id="CT573072">
    <property type="protein sequence ID" value="CAJ72630.1"/>
    <property type="molecule type" value="Genomic_DNA"/>
</dbReference>
<accession>Q1PZW4</accession>
<keyword evidence="1" id="KW-0472">Membrane</keyword>
<organism evidence="2">
    <name type="scientific">Kuenenia stuttgartiensis</name>
    <dbReference type="NCBI Taxonomy" id="174633"/>
    <lineage>
        <taxon>Bacteria</taxon>
        <taxon>Pseudomonadati</taxon>
        <taxon>Planctomycetota</taxon>
        <taxon>Candidatus Brocadiia</taxon>
        <taxon>Candidatus Brocadiales</taxon>
        <taxon>Candidatus Brocadiaceae</taxon>
        <taxon>Candidatus Kuenenia</taxon>
    </lineage>
</organism>
<name>Q1PZW4_KUEST</name>
<dbReference type="AlphaFoldDB" id="Q1PZW4"/>
<keyword evidence="1" id="KW-0812">Transmembrane</keyword>
<dbReference type="Proteomes" id="UP000501926">
    <property type="component" value="Chromosome"/>
</dbReference>
<dbReference type="EMBL" id="CP049055">
    <property type="protein sequence ID" value="QII09992.1"/>
    <property type="molecule type" value="Genomic_DNA"/>
</dbReference>
<protein>
    <submittedName>
        <fullName evidence="2">Uncharacterized protein</fullName>
    </submittedName>
</protein>
<feature type="transmembrane region" description="Helical" evidence="1">
    <location>
        <begin position="34"/>
        <end position="53"/>
    </location>
</feature>
<evidence type="ECO:0000313" key="3">
    <source>
        <dbReference type="EMBL" id="QII09992.1"/>
    </source>
</evidence>
<evidence type="ECO:0000256" key="1">
    <source>
        <dbReference type="SAM" id="Phobius"/>
    </source>
</evidence>
<sequence length="54" mass="6252">MTKHTIKQLLNLLLIEGISNLPYKSRGCINFSKNLICLIINICVMHLLLSYKYD</sequence>